<dbReference type="EMBL" id="JALDYZ010000006">
    <property type="protein sequence ID" value="MDI7923104.1"/>
    <property type="molecule type" value="Genomic_DNA"/>
</dbReference>
<dbReference type="AlphaFoldDB" id="A0AAE3QH54"/>
<evidence type="ECO:0000313" key="1">
    <source>
        <dbReference type="EMBL" id="MDI7923104.1"/>
    </source>
</evidence>
<keyword evidence="2" id="KW-1185">Reference proteome</keyword>
<sequence length="218" mass="24494">MAEAIFLSAGVPDPKRGPAYAETADTVAITSAVSALAYVTLGRRPLVWGGHPAITPMILVMAEDMNVDYAEWVTLYQSEVFRDEFPEDNKRFRNVVFTANLKGDREASLDLMRERMFTENQFKAAVFIGGMGGIVTEYEMFKKIQPDAKVIPVTSTGGASLEVAARMGDVSSDFLLERDYVALFHEHLDISVSEQRYKIPAEQPTTIEDRYWRRGDQR</sequence>
<reference evidence="1" key="1">
    <citation type="submission" date="2022-03" db="EMBL/GenBank/DDBJ databases">
        <title>Fererhizobium litorale gen. nov., sp. nov., isolated from sandy sediments of the Sea of Japan seashore.</title>
        <authorList>
            <person name="Romanenko L."/>
            <person name="Kurilenko V."/>
            <person name="Otstavnykh N."/>
            <person name="Svetashev V."/>
            <person name="Tekutyeva L."/>
            <person name="Isaeva M."/>
            <person name="Mikhailov V."/>
        </authorList>
    </citation>
    <scope>NUCLEOTIDE SEQUENCE</scope>
    <source>
        <strain evidence="1">KMM 9576</strain>
    </source>
</reference>
<dbReference type="Proteomes" id="UP001161580">
    <property type="component" value="Unassembled WGS sequence"/>
</dbReference>
<evidence type="ECO:0000313" key="2">
    <source>
        <dbReference type="Proteomes" id="UP001161580"/>
    </source>
</evidence>
<protein>
    <submittedName>
        <fullName evidence="1">Uncharacterized protein</fullName>
    </submittedName>
</protein>
<gene>
    <name evidence="1" type="ORF">MRS75_13545</name>
</gene>
<dbReference type="Pfam" id="PF18180">
    <property type="entry name" value="LD_cluster3"/>
    <property type="match status" value="1"/>
</dbReference>
<organism evidence="1 2">
    <name type="scientific">Ferirhizobium litorale</name>
    <dbReference type="NCBI Taxonomy" id="2927786"/>
    <lineage>
        <taxon>Bacteria</taxon>
        <taxon>Pseudomonadati</taxon>
        <taxon>Pseudomonadota</taxon>
        <taxon>Alphaproteobacteria</taxon>
        <taxon>Hyphomicrobiales</taxon>
        <taxon>Rhizobiaceae</taxon>
        <taxon>Ferirhizobium</taxon>
    </lineage>
</organism>
<dbReference type="InterPro" id="IPR041197">
    <property type="entry name" value="LD_cluster3"/>
</dbReference>
<name>A0AAE3QH54_9HYPH</name>
<proteinExistence type="predicted"/>
<comment type="caution">
    <text evidence="1">The sequence shown here is derived from an EMBL/GenBank/DDBJ whole genome shotgun (WGS) entry which is preliminary data.</text>
</comment>
<dbReference type="RefSeq" id="WP_311794402.1">
    <property type="nucleotide sequence ID" value="NZ_JALDYZ010000006.1"/>
</dbReference>
<accession>A0AAE3QH54</accession>